<dbReference type="PIRSF" id="PIRSF005067">
    <property type="entry name" value="Tma_RNA-bind_prd"/>
    <property type="match status" value="1"/>
</dbReference>
<dbReference type="CDD" id="cd21154">
    <property type="entry name" value="PUA_MJ1432-like"/>
    <property type="match status" value="1"/>
</dbReference>
<dbReference type="SUPFAM" id="SSF88697">
    <property type="entry name" value="PUA domain-like"/>
    <property type="match status" value="1"/>
</dbReference>
<dbReference type="Pfam" id="PF01472">
    <property type="entry name" value="PUA"/>
    <property type="match status" value="1"/>
</dbReference>
<dbReference type="PANTHER" id="PTHR22798">
    <property type="entry name" value="MCT-1 PROTEIN"/>
    <property type="match status" value="1"/>
</dbReference>
<dbReference type="InterPro" id="IPR016437">
    <property type="entry name" value="MCT-1/Tma20"/>
</dbReference>
<organism evidence="2">
    <name type="scientific">uncultured Poseidoniia archaeon</name>
    <dbReference type="NCBI Taxonomy" id="1697135"/>
    <lineage>
        <taxon>Archaea</taxon>
        <taxon>Methanobacteriati</taxon>
        <taxon>Thermoplasmatota</taxon>
        <taxon>Candidatus Poseidoniia</taxon>
        <taxon>environmental samples</taxon>
    </lineage>
</organism>
<reference evidence="2" key="1">
    <citation type="submission" date="2014-11" db="EMBL/GenBank/DDBJ databases">
        <authorList>
            <person name="Zhu J."/>
            <person name="Qi W."/>
            <person name="Song R."/>
        </authorList>
    </citation>
    <scope>NUCLEOTIDE SEQUENCE</scope>
</reference>
<dbReference type="InterPro" id="IPR022430">
    <property type="entry name" value="CHP03684"/>
</dbReference>
<proteinExistence type="predicted"/>
<dbReference type="InterPro" id="IPR002478">
    <property type="entry name" value="PUA"/>
</dbReference>
<dbReference type="AlphaFoldDB" id="A0A1B1TFM7"/>
<dbReference type="InterPro" id="IPR015947">
    <property type="entry name" value="PUA-like_sf"/>
</dbReference>
<name>A0A1B1TFM7_9ARCH</name>
<dbReference type="GO" id="GO:0003723">
    <property type="term" value="F:RNA binding"/>
    <property type="evidence" value="ECO:0007669"/>
    <property type="project" value="InterPro"/>
</dbReference>
<dbReference type="GO" id="GO:0001731">
    <property type="term" value="P:formation of translation preinitiation complex"/>
    <property type="evidence" value="ECO:0007669"/>
    <property type="project" value="TreeGrafter"/>
</dbReference>
<dbReference type="PROSITE" id="PS50890">
    <property type="entry name" value="PUA"/>
    <property type="match status" value="1"/>
</dbReference>
<dbReference type="SMART" id="SM00359">
    <property type="entry name" value="PUA"/>
    <property type="match status" value="1"/>
</dbReference>
<sequence>MLSEAIVSEKRIRRRTPVRWKQIRKEMRELSDLIGIELNFPNLFLERGHFQERDLILVDKVPLAFQIQTDSGKSWYPTIRGVLAWNIEKSWAAVDHGAIPFLMNGADCMGAGVHLADPDIEPGDLMWIRDQQHGKPLAIGMAIVSGDEMMKMTKGKAIKTIHWVGDELWELET</sequence>
<evidence type="ECO:0000313" key="2">
    <source>
        <dbReference type="EMBL" id="ANV81100.1"/>
    </source>
</evidence>
<dbReference type="Gene3D" id="3.10.400.20">
    <property type="match status" value="1"/>
</dbReference>
<protein>
    <submittedName>
        <fullName evidence="2">PUA domain-containing protein</fullName>
    </submittedName>
</protein>
<evidence type="ECO:0000259" key="1">
    <source>
        <dbReference type="SMART" id="SM00359"/>
    </source>
</evidence>
<dbReference type="InterPro" id="IPR004521">
    <property type="entry name" value="Uncharacterised_CHP00451"/>
</dbReference>
<feature type="domain" description="PUA" evidence="1">
    <location>
        <begin position="90"/>
        <end position="165"/>
    </location>
</feature>
<dbReference type="EMBL" id="KP211923">
    <property type="protein sequence ID" value="ANV81100.1"/>
    <property type="molecule type" value="Genomic_DNA"/>
</dbReference>
<dbReference type="NCBIfam" id="TIGR00451">
    <property type="entry name" value="unchar_dom_2"/>
    <property type="match status" value="1"/>
</dbReference>
<reference evidence="2" key="2">
    <citation type="journal article" date="2015" name="ISME J.">
        <title>A new class of marine Euryarchaeota group II from the Mediterranean deep chlorophyll maximum.</title>
        <authorList>
            <person name="Martin-Cuadrado A.B."/>
            <person name="Garcia-Heredia I."/>
            <person name="Molto A.G."/>
            <person name="Lopez-Ubeda R."/>
            <person name="Kimes N."/>
            <person name="Lopez-Garcia P."/>
            <person name="Moreira D."/>
            <person name="Rodriguez-Valera F."/>
        </authorList>
    </citation>
    <scope>NUCLEOTIDE SEQUENCE</scope>
</reference>
<dbReference type="NCBIfam" id="TIGR03684">
    <property type="entry name" value="arCOG00985"/>
    <property type="match status" value="1"/>
</dbReference>
<dbReference type="PANTHER" id="PTHR22798:SF0">
    <property type="entry name" value="MALIGNANT T-CELL-AMPLIFIED SEQUENCE 1"/>
    <property type="match status" value="1"/>
</dbReference>
<accession>A0A1B1TFM7</accession>